<keyword evidence="7" id="KW-1185">Reference proteome</keyword>
<dbReference type="InterPro" id="IPR045829">
    <property type="entry name" value="PKD_6"/>
</dbReference>
<reference evidence="6 7" key="1">
    <citation type="submission" date="2023-08" db="EMBL/GenBank/DDBJ databases">
        <title>Draft genome sequence of Algoriphagus confluentis.</title>
        <authorList>
            <person name="Takatani N."/>
            <person name="Hosokawa M."/>
            <person name="Sawabe T."/>
        </authorList>
    </citation>
    <scope>NUCLEOTIDE SEQUENCE [LARGE SCALE GENOMIC DNA]</scope>
    <source>
        <strain evidence="6 7">NBRC 111222</strain>
    </source>
</reference>
<feature type="signal peptide" evidence="3">
    <location>
        <begin position="1"/>
        <end position="20"/>
    </location>
</feature>
<dbReference type="InterPro" id="IPR036278">
    <property type="entry name" value="Sialidase_sf"/>
</dbReference>
<keyword evidence="1" id="KW-0602">Photosynthesis</keyword>
<accession>A0ABQ6PLT6</accession>
<proteinExistence type="predicted"/>
<dbReference type="Proteomes" id="UP001338309">
    <property type="component" value="Unassembled WGS sequence"/>
</dbReference>
<dbReference type="SUPFAM" id="SSF110296">
    <property type="entry name" value="Oligoxyloglucan reducing end-specific cellobiohydrolase"/>
    <property type="match status" value="1"/>
</dbReference>
<keyword evidence="2" id="KW-0604">Photosystem II</keyword>
<feature type="domain" description="PKD-like" evidence="5">
    <location>
        <begin position="692"/>
        <end position="761"/>
    </location>
</feature>
<dbReference type="RefSeq" id="WP_338223679.1">
    <property type="nucleotide sequence ID" value="NZ_BTPD01000004.1"/>
</dbReference>
<dbReference type="SUPFAM" id="SSF50939">
    <property type="entry name" value="Sialidases"/>
    <property type="match status" value="1"/>
</dbReference>
<keyword evidence="3" id="KW-0732">Signal</keyword>
<evidence type="ECO:0000313" key="6">
    <source>
        <dbReference type="EMBL" id="GMQ28941.1"/>
    </source>
</evidence>
<dbReference type="Pfam" id="PF14870">
    <property type="entry name" value="PSII_BNR"/>
    <property type="match status" value="2"/>
</dbReference>
<gene>
    <name evidence="6" type="ORF">Aconfl_15840</name>
</gene>
<organism evidence="6 7">
    <name type="scientific">Algoriphagus confluentis</name>
    <dbReference type="NCBI Taxonomy" id="1697556"/>
    <lineage>
        <taxon>Bacteria</taxon>
        <taxon>Pseudomonadati</taxon>
        <taxon>Bacteroidota</taxon>
        <taxon>Cytophagia</taxon>
        <taxon>Cytophagales</taxon>
        <taxon>Cyclobacteriaceae</taxon>
        <taxon>Algoriphagus</taxon>
    </lineage>
</organism>
<dbReference type="PANTHER" id="PTHR47199:SF2">
    <property type="entry name" value="PHOTOSYSTEM II STABILITY_ASSEMBLY FACTOR HCF136, CHLOROPLASTIC"/>
    <property type="match status" value="1"/>
</dbReference>
<dbReference type="PANTHER" id="PTHR47199">
    <property type="entry name" value="PHOTOSYSTEM II STABILITY/ASSEMBLY FACTOR HCF136, CHLOROPLASTIC"/>
    <property type="match status" value="1"/>
</dbReference>
<evidence type="ECO:0000256" key="2">
    <source>
        <dbReference type="ARBA" id="ARBA00023276"/>
    </source>
</evidence>
<dbReference type="InterPro" id="IPR028203">
    <property type="entry name" value="PSII_CF48-like_dom"/>
</dbReference>
<dbReference type="Gene3D" id="2.130.10.10">
    <property type="entry name" value="YVTN repeat-like/Quinoprotein amine dehydrogenase"/>
    <property type="match status" value="3"/>
</dbReference>
<evidence type="ECO:0000256" key="3">
    <source>
        <dbReference type="SAM" id="SignalP"/>
    </source>
</evidence>
<evidence type="ECO:0000259" key="4">
    <source>
        <dbReference type="Pfam" id="PF14870"/>
    </source>
</evidence>
<feature type="domain" description="Photosynthesis system II assembly factor Ycf48/Hcf136-like" evidence="4">
    <location>
        <begin position="72"/>
        <end position="149"/>
    </location>
</feature>
<evidence type="ECO:0000313" key="7">
    <source>
        <dbReference type="Proteomes" id="UP001338309"/>
    </source>
</evidence>
<sequence>MRKFYSLLFILIFSATIGQAQTFTRMQSWGLDFEALAWIDENRGFIVGEELIAFTEDGGLTWKEVLQEFDFRFNDVIFLNENLGFAVGEAGRIFRTIDGGKSWIAVPSGTAKDLLSIEKSGEETLFVVGEDGIVLRSENAGQNWASVDIGITSSLNEVTFQQNGLGFICGDQGKISKTLNGGVSWETLSTGITEGLKTIEIAPTGRVFAAGEGGKILYSLDTGKNWTQVISPVLVDFHQLAISPLDQRIVVISGSDNTIIRSTNSGLTFSRINTPAQGLGRRISGLSFKPGLGVVYAVGKDGYSIFSNNSGGSWANRLLGNRVHFYSLEFLTNTYALTGGTGGRFFVTSNSFFTVIERALPEQITIRSLDFWNTNYGFVGGDGGKIFRTSNAGQAWVDLSLPSSQGVRGFHLFLPEFPYLSGETGLIARSSGTSGSSWELFQQGTTNTNQTIHDILGFDLTNAMAVGGQGYISISNTGNTWQKVESGTVQDLLFSTQINDSSAMVVGKKGTILRTRDLGKTWRKIEVETEENLLGVDFFGAGNGFIVGENGLFLLSIDGGESWRKVDAGTGRSLHAVFAVNPNRAFAVGDDGTVIGYDCVPPAGNLGEIAGISTSCLQTTTYSISESPQAGSEILWRVDGGEILSGQGTDSIEVKWTIPGRNAVLVSRANFCGAGQTSFLEVLVSDTPSNTTPLVGLGSVCLDELTTYSLPNRTGVTYIWSVSGGEVVTGQGTNQIQVRWTSQGLQSIQLIQENFCGKSTELITPVQVAIRPEIPDEIQGEVLVGLGEQSYEVPVLPGLDYRWTLSGGGRILSGQGSGKIQIIWESEGNFEVSVEAQNACNFGPKQVLPVKVDIISSVTGKEPRGVIKIYPNPSFTGNLTLESPELDQWTSLELYTGSGQKIQERPIFKGERILFLENLPRGLLLLRFVGPQGFMQEKILVL</sequence>
<evidence type="ECO:0008006" key="8">
    <source>
        <dbReference type="Google" id="ProtNLM"/>
    </source>
</evidence>
<feature type="domain" description="Photosynthesis system II assembly factor Ycf48/Hcf136-like" evidence="4">
    <location>
        <begin position="520"/>
        <end position="573"/>
    </location>
</feature>
<evidence type="ECO:0000256" key="1">
    <source>
        <dbReference type="ARBA" id="ARBA00022531"/>
    </source>
</evidence>
<comment type="caution">
    <text evidence="6">The sequence shown here is derived from an EMBL/GenBank/DDBJ whole genome shotgun (WGS) entry which is preliminary data.</text>
</comment>
<dbReference type="InterPro" id="IPR015943">
    <property type="entry name" value="WD40/YVTN_repeat-like_dom_sf"/>
</dbReference>
<feature type="chain" id="PRO_5046103466" description="Photosynthesis system II assembly factor Ycf48/Hcf136-like domain-containing protein" evidence="3">
    <location>
        <begin position="21"/>
        <end position="942"/>
    </location>
</feature>
<feature type="domain" description="PKD-like" evidence="5">
    <location>
        <begin position="606"/>
        <end position="682"/>
    </location>
</feature>
<evidence type="ECO:0000259" key="5">
    <source>
        <dbReference type="Pfam" id="PF19408"/>
    </source>
</evidence>
<protein>
    <recommendedName>
        <fullName evidence="8">Photosynthesis system II assembly factor Ycf48/Hcf136-like domain-containing protein</fullName>
    </recommendedName>
</protein>
<feature type="domain" description="PKD-like" evidence="5">
    <location>
        <begin position="773"/>
        <end position="849"/>
    </location>
</feature>
<dbReference type="EMBL" id="BTPD01000004">
    <property type="protein sequence ID" value="GMQ28941.1"/>
    <property type="molecule type" value="Genomic_DNA"/>
</dbReference>
<name>A0ABQ6PLT6_9BACT</name>
<dbReference type="Pfam" id="PF19408">
    <property type="entry name" value="PKD_6"/>
    <property type="match status" value="3"/>
</dbReference>